<sequence>MKKLLLIDGNSMLFRAYYATAYTNRMSTSSGIPTNAVFGFIVMMQKAMQIIQPDAVLVAWDAGKPTFRHKEYEAYKGTRKELDEDLIAQMPLVREYLDEIHVTRYEQEGFEADDIIGSAAKGSADMDTTILTSDRDLLQLIDPTTKVLLMKKGLSEMDLMDEEALREAYDLSPAQIIDFKGLMGDPSDNIPGVKGVGEKTALKLLHQFGTVEGVYEHLDEVKGKMKEKLENGKEMAFLSKELATIYTQMDLPFSLADLTVESHSAADFYQKYEMRSLMSEEKPQPARQYEVETVASLDAIPFADPDSLLFFAVASDEPFLEQTLYGFLFPQRQKAYYLPLENASRDAAFLKALQENKQLETWNAKAMMHLLDRYGFPVPTFAEDYHIASFLLFSQATNMDYLLEALQVQLPEPWRDLGKKSLGGFTQERMVPEIAALAMQIEQKKLAILDQLAIEDMQDLYQNIELPLIPILYDMERTGIHVDEEKLEALRHEYQDKMDGLMERIYGYAGHAFNIDSPKQLAGVLFDELHLKTGKKRSTAADVLEKLRDAHPIIDDILEYKKYSKIMSTYILGLARYIHGGKIYTTFNQTMTQTGRLSSSDPNLQNISVKDEEGKEIRKVFVAPSGYKLVSADYSQIELRMLAHMADEYNMIEAFQEGVDIHTKTASQLFGVAPDEVDDHMRRVAKTVNFGIIYGQTEFGLAQTLRISRDEARAFMAAYFASYPNIRQYMDKTIAFCEEHGFVETMMHRRRMIPEINDKNYMTREFGKRAAMNAPIQGSAADLIKIAMIKTSAALAKQGFEAKMLLQIHDELIFLVPDDEVDAILELVRTTMDEAMALNVPLKASIEYGQNWYEAK</sequence>
<organism evidence="1 2">
    <name type="scientific">Dubosiella muris</name>
    <dbReference type="NCBI Taxonomy" id="3038133"/>
    <lineage>
        <taxon>Bacteria</taxon>
        <taxon>Bacillati</taxon>
        <taxon>Bacillota</taxon>
        <taxon>Erysipelotrichia</taxon>
        <taxon>Erysipelotrichales</taxon>
        <taxon>Erysipelotrichaceae</taxon>
        <taxon>Dubosiella</taxon>
    </lineage>
</organism>
<name>A0AC61R6D0_9FIRM</name>
<comment type="caution">
    <text evidence="1">The sequence shown here is derived from an EMBL/GenBank/DDBJ whole genome shotgun (WGS) entry which is preliminary data.</text>
</comment>
<dbReference type="EMBL" id="SRYG01000017">
    <property type="protein sequence ID" value="TGY65462.1"/>
    <property type="molecule type" value="Genomic_DNA"/>
</dbReference>
<dbReference type="Proteomes" id="UP000308836">
    <property type="component" value="Unassembled WGS sequence"/>
</dbReference>
<keyword evidence="2" id="KW-1185">Reference proteome</keyword>
<gene>
    <name evidence="1" type="primary">polA</name>
    <name evidence="1" type="ORF">E5336_08580</name>
</gene>
<proteinExistence type="predicted"/>
<keyword evidence="1" id="KW-0808">Transferase</keyword>
<accession>A0AC61R6D0</accession>
<dbReference type="EC" id="2.7.7.7" evidence="1"/>
<keyword evidence="1" id="KW-0548">Nucleotidyltransferase</keyword>
<evidence type="ECO:0000313" key="2">
    <source>
        <dbReference type="Proteomes" id="UP000308836"/>
    </source>
</evidence>
<evidence type="ECO:0000313" key="1">
    <source>
        <dbReference type="EMBL" id="TGY65462.1"/>
    </source>
</evidence>
<protein>
    <submittedName>
        <fullName evidence="1">DNA polymerase I</fullName>
        <ecNumber evidence="1">2.7.7.7</ecNumber>
    </submittedName>
</protein>
<reference evidence="1" key="1">
    <citation type="submission" date="2019-04" db="EMBL/GenBank/DDBJ databases">
        <title>Microbes associate with the intestines of laboratory mice.</title>
        <authorList>
            <person name="Navarre W."/>
            <person name="Wong E."/>
            <person name="Huang K."/>
            <person name="Tropini C."/>
            <person name="Ng K."/>
            <person name="Yu B."/>
        </authorList>
    </citation>
    <scope>NUCLEOTIDE SEQUENCE</scope>
    <source>
        <strain evidence="1">NM09_H32</strain>
    </source>
</reference>